<dbReference type="PROSITE" id="PS51257">
    <property type="entry name" value="PROKAR_LIPOPROTEIN"/>
    <property type="match status" value="1"/>
</dbReference>
<dbReference type="Gene3D" id="2.60.120.260">
    <property type="entry name" value="Galactose-binding domain-like"/>
    <property type="match status" value="1"/>
</dbReference>
<evidence type="ECO:0000313" key="3">
    <source>
        <dbReference type="Proteomes" id="UP000630660"/>
    </source>
</evidence>
<gene>
    <name evidence="2" type="ORF">GF359_03805</name>
</gene>
<dbReference type="Pfam" id="PF25302">
    <property type="entry name" value="NADase_transloc"/>
    <property type="match status" value="1"/>
</dbReference>
<organism evidence="2 3">
    <name type="scientific">candidate division WOR-3 bacterium</name>
    <dbReference type="NCBI Taxonomy" id="2052148"/>
    <lineage>
        <taxon>Bacteria</taxon>
        <taxon>Bacteria division WOR-3</taxon>
    </lineage>
</organism>
<sequence length="294" mass="33479">MKRTVSILIIVLTAFLVVGCPKKKPTEMSERDYGLVVKKFEQQFPSVISGPLKNISENVDEYSDAKLKEAVDEIKADVMKVLEESCKHYEFSVQLLDEMHKKTSGKTYTDYVNARFDEILERVRNNQPYEDLVWAKSKEIKGEAQDLTFLLKASSSSALEPGKYGTYEAVNVIDGLTSTCWADGTKGNGEGEWIKLTFPKDVTVTRFGMIPGYDRYSEDIGDRFYLNLRVKKANLEFSDGSTHELTFKDNRKMQFFELSPKTTKYVKLTVKEVYTDKAQADDLCISEIEIQGMP</sequence>
<name>A0A9D5K8J9_UNCW3</name>
<dbReference type="SUPFAM" id="SSF49785">
    <property type="entry name" value="Galactose-binding domain-like"/>
    <property type="match status" value="1"/>
</dbReference>
<accession>A0A9D5K8J9</accession>
<protein>
    <recommendedName>
        <fullName evidence="1">NAD glycohydrolase translocation F5/8 type C domain-containing protein</fullName>
    </recommendedName>
</protein>
<evidence type="ECO:0000259" key="1">
    <source>
        <dbReference type="Pfam" id="PF25302"/>
    </source>
</evidence>
<comment type="caution">
    <text evidence="2">The sequence shown here is derived from an EMBL/GenBank/DDBJ whole genome shotgun (WGS) entry which is preliminary data.</text>
</comment>
<evidence type="ECO:0000313" key="2">
    <source>
        <dbReference type="EMBL" id="MBD3364321.1"/>
    </source>
</evidence>
<dbReference type="InterPro" id="IPR008979">
    <property type="entry name" value="Galactose-bd-like_sf"/>
</dbReference>
<dbReference type="NCBIfam" id="NF047619">
    <property type="entry name" value="NADase_discoid"/>
    <property type="match status" value="1"/>
</dbReference>
<dbReference type="AlphaFoldDB" id="A0A9D5K8J9"/>
<dbReference type="EMBL" id="WJKJ01000120">
    <property type="protein sequence ID" value="MBD3364321.1"/>
    <property type="molecule type" value="Genomic_DNA"/>
</dbReference>
<dbReference type="Proteomes" id="UP000630660">
    <property type="component" value="Unassembled WGS sequence"/>
</dbReference>
<feature type="domain" description="NAD glycohydrolase translocation F5/8 type C" evidence="1">
    <location>
        <begin position="152"/>
        <end position="290"/>
    </location>
</feature>
<dbReference type="InterPro" id="IPR057561">
    <property type="entry name" value="NADase_transloc"/>
</dbReference>
<reference evidence="2" key="1">
    <citation type="submission" date="2019-11" db="EMBL/GenBank/DDBJ databases">
        <title>Microbial mats filling the niche in hypersaline microbial mats.</title>
        <authorList>
            <person name="Wong H.L."/>
            <person name="Macleod F.I."/>
            <person name="White R.A. III"/>
            <person name="Burns B.P."/>
        </authorList>
    </citation>
    <scope>NUCLEOTIDE SEQUENCE</scope>
    <source>
        <strain evidence="2">Bin_327</strain>
    </source>
</reference>
<proteinExistence type="predicted"/>